<feature type="compositionally biased region" description="Basic residues" evidence="1">
    <location>
        <begin position="18"/>
        <end position="34"/>
    </location>
</feature>
<evidence type="ECO:0000256" key="1">
    <source>
        <dbReference type="SAM" id="MobiDB-lite"/>
    </source>
</evidence>
<name>J3KYF5_ORYBR</name>
<keyword evidence="3" id="KW-1185">Reference proteome</keyword>
<dbReference type="HOGENOM" id="CLU_2534147_0_0_1"/>
<feature type="compositionally biased region" description="Basic and acidic residues" evidence="1">
    <location>
        <begin position="1"/>
        <end position="13"/>
    </location>
</feature>
<feature type="region of interest" description="Disordered" evidence="1">
    <location>
        <begin position="1"/>
        <end position="47"/>
    </location>
</feature>
<accession>J3KYF5</accession>
<reference evidence="2" key="2">
    <citation type="submission" date="2013-04" db="UniProtKB">
        <authorList>
            <consortium name="EnsemblPlants"/>
        </authorList>
    </citation>
    <scope>IDENTIFICATION</scope>
</reference>
<dbReference type="EnsemblPlants" id="OB01G20110.1">
    <property type="protein sequence ID" value="OB01G20110.1"/>
    <property type="gene ID" value="OB01G20110"/>
</dbReference>
<sequence length="84" mass="9531">HGEAVLAGHRREPLQVPARRRHRRPRLHAARRRPAAAAPPRPLHALTGRPAPGLQVLVDGAARVWFLIKLCFLRDFFFMFLGVN</sequence>
<dbReference type="AlphaFoldDB" id="J3KYF5"/>
<dbReference type="Gramene" id="OB01G20110.1">
    <property type="protein sequence ID" value="OB01G20110.1"/>
    <property type="gene ID" value="OB01G20110"/>
</dbReference>
<proteinExistence type="predicted"/>
<protein>
    <submittedName>
        <fullName evidence="2">Uncharacterized protein</fullName>
    </submittedName>
</protein>
<evidence type="ECO:0000313" key="3">
    <source>
        <dbReference type="Proteomes" id="UP000006038"/>
    </source>
</evidence>
<evidence type="ECO:0000313" key="2">
    <source>
        <dbReference type="EnsemblPlants" id="OB01G20110.1"/>
    </source>
</evidence>
<organism evidence="2">
    <name type="scientific">Oryza brachyantha</name>
    <name type="common">malo sina</name>
    <dbReference type="NCBI Taxonomy" id="4533"/>
    <lineage>
        <taxon>Eukaryota</taxon>
        <taxon>Viridiplantae</taxon>
        <taxon>Streptophyta</taxon>
        <taxon>Embryophyta</taxon>
        <taxon>Tracheophyta</taxon>
        <taxon>Spermatophyta</taxon>
        <taxon>Magnoliopsida</taxon>
        <taxon>Liliopsida</taxon>
        <taxon>Poales</taxon>
        <taxon>Poaceae</taxon>
        <taxon>BOP clade</taxon>
        <taxon>Oryzoideae</taxon>
        <taxon>Oryzeae</taxon>
        <taxon>Oryzinae</taxon>
        <taxon>Oryza</taxon>
    </lineage>
</organism>
<dbReference type="Proteomes" id="UP000006038">
    <property type="component" value="Chromosome 1"/>
</dbReference>
<reference evidence="2" key="1">
    <citation type="journal article" date="2013" name="Nat. Commun.">
        <title>Whole-genome sequencing of Oryza brachyantha reveals mechanisms underlying Oryza genome evolution.</title>
        <authorList>
            <person name="Chen J."/>
            <person name="Huang Q."/>
            <person name="Gao D."/>
            <person name="Wang J."/>
            <person name="Lang Y."/>
            <person name="Liu T."/>
            <person name="Li B."/>
            <person name="Bai Z."/>
            <person name="Luis Goicoechea J."/>
            <person name="Liang C."/>
            <person name="Chen C."/>
            <person name="Zhang W."/>
            <person name="Sun S."/>
            <person name="Liao Y."/>
            <person name="Zhang X."/>
            <person name="Yang L."/>
            <person name="Song C."/>
            <person name="Wang M."/>
            <person name="Shi J."/>
            <person name="Liu G."/>
            <person name="Liu J."/>
            <person name="Zhou H."/>
            <person name="Zhou W."/>
            <person name="Yu Q."/>
            <person name="An N."/>
            <person name="Chen Y."/>
            <person name="Cai Q."/>
            <person name="Wang B."/>
            <person name="Liu B."/>
            <person name="Min J."/>
            <person name="Huang Y."/>
            <person name="Wu H."/>
            <person name="Li Z."/>
            <person name="Zhang Y."/>
            <person name="Yin Y."/>
            <person name="Song W."/>
            <person name="Jiang J."/>
            <person name="Jackson S.A."/>
            <person name="Wing R.A."/>
            <person name="Wang J."/>
            <person name="Chen M."/>
        </authorList>
    </citation>
    <scope>NUCLEOTIDE SEQUENCE [LARGE SCALE GENOMIC DNA]</scope>
    <source>
        <strain evidence="2">cv. IRGC 101232</strain>
    </source>
</reference>